<comment type="caution">
    <text evidence="1">The sequence shown here is derived from an EMBL/GenBank/DDBJ whole genome shotgun (WGS) entry which is preliminary data.</text>
</comment>
<evidence type="ECO:0000313" key="2">
    <source>
        <dbReference type="Proteomes" id="UP000762676"/>
    </source>
</evidence>
<proteinExistence type="predicted"/>
<evidence type="ECO:0000313" key="1">
    <source>
        <dbReference type="EMBL" id="GFS25942.1"/>
    </source>
</evidence>
<dbReference type="Proteomes" id="UP000762676">
    <property type="component" value="Unassembled WGS sequence"/>
</dbReference>
<keyword evidence="2" id="KW-1185">Reference proteome</keyword>
<protein>
    <submittedName>
        <fullName evidence="1">Uncharacterized protein</fullName>
    </submittedName>
</protein>
<accession>A0AAV4JWN7</accession>
<reference evidence="1 2" key="1">
    <citation type="journal article" date="2021" name="Elife">
        <title>Chloroplast acquisition without the gene transfer in kleptoplastic sea slugs, Plakobranchus ocellatus.</title>
        <authorList>
            <person name="Maeda T."/>
            <person name="Takahashi S."/>
            <person name="Yoshida T."/>
            <person name="Shimamura S."/>
            <person name="Takaki Y."/>
            <person name="Nagai Y."/>
            <person name="Toyoda A."/>
            <person name="Suzuki Y."/>
            <person name="Arimoto A."/>
            <person name="Ishii H."/>
            <person name="Satoh N."/>
            <person name="Nishiyama T."/>
            <person name="Hasebe M."/>
            <person name="Maruyama T."/>
            <person name="Minagawa J."/>
            <person name="Obokata J."/>
            <person name="Shigenobu S."/>
        </authorList>
    </citation>
    <scope>NUCLEOTIDE SEQUENCE [LARGE SCALE GENOMIC DNA]</scope>
</reference>
<gene>
    <name evidence="1" type="ORF">ElyMa_001700900</name>
</gene>
<dbReference type="EMBL" id="BMAT01003455">
    <property type="protein sequence ID" value="GFS25942.1"/>
    <property type="molecule type" value="Genomic_DNA"/>
</dbReference>
<name>A0AAV4JWN7_9GAST</name>
<dbReference type="AlphaFoldDB" id="A0AAV4JWN7"/>
<organism evidence="1 2">
    <name type="scientific">Elysia marginata</name>
    <dbReference type="NCBI Taxonomy" id="1093978"/>
    <lineage>
        <taxon>Eukaryota</taxon>
        <taxon>Metazoa</taxon>
        <taxon>Spiralia</taxon>
        <taxon>Lophotrochozoa</taxon>
        <taxon>Mollusca</taxon>
        <taxon>Gastropoda</taxon>
        <taxon>Heterobranchia</taxon>
        <taxon>Euthyneura</taxon>
        <taxon>Panpulmonata</taxon>
        <taxon>Sacoglossa</taxon>
        <taxon>Placobranchoidea</taxon>
        <taxon>Plakobranchidae</taxon>
        <taxon>Elysia</taxon>
    </lineage>
</organism>
<sequence length="91" mass="9822">MSVGFNCRVTASSKILLRFTSRAANDEEIKPKWSCTTSAASQVNVSSITGQHQQHHRSTSAASQAVNFVTADSTRDLTLELTQPAEGQILT</sequence>